<protein>
    <recommendedName>
        <fullName evidence="4">Chromo domain-containing protein</fullName>
    </recommendedName>
</protein>
<feature type="region of interest" description="Disordered" evidence="1">
    <location>
        <begin position="23"/>
        <end position="42"/>
    </location>
</feature>
<dbReference type="EMBL" id="HBHX01016473">
    <property type="protein sequence ID" value="CAE0108567.1"/>
    <property type="molecule type" value="Transcribed_RNA"/>
</dbReference>
<organism evidence="2">
    <name type="scientific">Haptolina ericina</name>
    <dbReference type="NCBI Taxonomy" id="156174"/>
    <lineage>
        <taxon>Eukaryota</taxon>
        <taxon>Haptista</taxon>
        <taxon>Haptophyta</taxon>
        <taxon>Prymnesiophyceae</taxon>
        <taxon>Prymnesiales</taxon>
        <taxon>Prymnesiaceae</taxon>
        <taxon>Haptolina</taxon>
    </lineage>
</organism>
<name>A0A6T9DB64_9EUKA</name>
<dbReference type="AlphaFoldDB" id="A0A6T9DB64"/>
<evidence type="ECO:0008006" key="4">
    <source>
        <dbReference type="Google" id="ProtNLM"/>
    </source>
</evidence>
<dbReference type="EMBL" id="HBHX01016474">
    <property type="protein sequence ID" value="CAE0108568.1"/>
    <property type="molecule type" value="Transcribed_RNA"/>
</dbReference>
<evidence type="ECO:0000313" key="2">
    <source>
        <dbReference type="EMBL" id="CAE0108567.1"/>
    </source>
</evidence>
<reference evidence="2" key="1">
    <citation type="submission" date="2021-01" db="EMBL/GenBank/DDBJ databases">
        <authorList>
            <person name="Corre E."/>
            <person name="Pelletier E."/>
            <person name="Niang G."/>
            <person name="Scheremetjew M."/>
            <person name="Finn R."/>
            <person name="Kale V."/>
            <person name="Holt S."/>
            <person name="Cochrane G."/>
            <person name="Meng A."/>
            <person name="Brown T."/>
            <person name="Cohen L."/>
        </authorList>
    </citation>
    <scope>NUCLEOTIDE SEQUENCE</scope>
    <source>
        <strain evidence="2">CCMP281</strain>
    </source>
</reference>
<evidence type="ECO:0000313" key="3">
    <source>
        <dbReference type="EMBL" id="CAE0108568.1"/>
    </source>
</evidence>
<sequence>MTELGGSGRGEVGGIACEIRLGGQGGGGQGCGGCDGGGGRWRGGTAWQTIGEDGAVEGVREVGMSAVAELKDRRKGPAGVEVLVAWEGVDAATGLGWPDSWIPEVWRE</sequence>
<evidence type="ECO:0000256" key="1">
    <source>
        <dbReference type="SAM" id="MobiDB-lite"/>
    </source>
</evidence>
<proteinExistence type="predicted"/>
<accession>A0A6T9DB64</accession>
<gene>
    <name evidence="2" type="ORF">HERI1096_LOCUS9227</name>
    <name evidence="3" type="ORF">HERI1096_LOCUS9228</name>
</gene>